<proteinExistence type="inferred from homology"/>
<evidence type="ECO:0000313" key="3">
    <source>
        <dbReference type="EMBL" id="CAD7663976.1"/>
    </source>
</evidence>
<gene>
    <name evidence="3" type="ORF">ONB1V03_LOCUS20534</name>
</gene>
<comment type="similarity">
    <text evidence="1">Belongs to the formin homology family. Cappuccino subfamily.</text>
</comment>
<feature type="domain" description="FH2" evidence="2">
    <location>
        <begin position="1"/>
        <end position="194"/>
    </location>
</feature>
<dbReference type="OrthoDB" id="6433451at2759"/>
<reference evidence="3" key="1">
    <citation type="submission" date="2020-11" db="EMBL/GenBank/DDBJ databases">
        <authorList>
            <person name="Tran Van P."/>
        </authorList>
    </citation>
    <scope>NUCLEOTIDE SEQUENCE</scope>
</reference>
<protein>
    <recommendedName>
        <fullName evidence="2">FH2 domain-containing protein</fullName>
    </recommendedName>
</protein>
<dbReference type="EMBL" id="OC950347">
    <property type="protein sequence ID" value="CAD7663976.1"/>
    <property type="molecule type" value="Genomic_DNA"/>
</dbReference>
<name>A0A7R9R0K7_9ACAR</name>
<dbReference type="Pfam" id="PF02181">
    <property type="entry name" value="FH2"/>
    <property type="match status" value="1"/>
</dbReference>
<dbReference type="GO" id="GO:0005737">
    <property type="term" value="C:cytoplasm"/>
    <property type="evidence" value="ECO:0007669"/>
    <property type="project" value="TreeGrafter"/>
</dbReference>
<feature type="non-terminal residue" evidence="3">
    <location>
        <position position="222"/>
    </location>
</feature>
<evidence type="ECO:0000313" key="4">
    <source>
        <dbReference type="Proteomes" id="UP000728032"/>
    </source>
</evidence>
<evidence type="ECO:0000256" key="1">
    <source>
        <dbReference type="ARBA" id="ARBA00005271"/>
    </source>
</evidence>
<keyword evidence="4" id="KW-1185">Reference proteome</keyword>
<dbReference type="Proteomes" id="UP000728032">
    <property type="component" value="Unassembled WGS sequence"/>
</dbReference>
<dbReference type="Gene3D" id="1.20.58.2220">
    <property type="entry name" value="Formin, FH2 domain"/>
    <property type="match status" value="1"/>
</dbReference>
<dbReference type="InterPro" id="IPR015425">
    <property type="entry name" value="FH2_Formin"/>
</dbReference>
<dbReference type="InterPro" id="IPR042201">
    <property type="entry name" value="FH2_Formin_sf"/>
</dbReference>
<dbReference type="GO" id="GO:0051015">
    <property type="term" value="F:actin filament binding"/>
    <property type="evidence" value="ECO:0007669"/>
    <property type="project" value="TreeGrafter"/>
</dbReference>
<dbReference type="SUPFAM" id="SSF101447">
    <property type="entry name" value="Formin homology 2 domain (FH2 domain)"/>
    <property type="match status" value="1"/>
</dbReference>
<dbReference type="AlphaFoldDB" id="A0A7R9R0K7"/>
<accession>A0A7R9R0K7</accession>
<dbReference type="EMBL" id="CAJPVJ010035522">
    <property type="protein sequence ID" value="CAG2181113.1"/>
    <property type="molecule type" value="Genomic_DNA"/>
</dbReference>
<dbReference type="PROSITE" id="PS51444">
    <property type="entry name" value="FH2"/>
    <property type="match status" value="1"/>
</dbReference>
<sequence length="222" mass="26305">DRGQADGFGLEILPKLRDVKGKHNNVSLLEYVVRMYIKNYCSEVLSVGEIWFPLPEPSDLERASAIVFDDIVADINTLENNMHSCERKVDKVLNCAQNPQHIEPFESRMKTFIEKAKNQIREMKENVEECQQKFPETMKYFIYKPKSSKECDWPKEFFAHWIPFSRDFKDIFKREIQRTIKQNVEKQKEKVKELTESGYTKRARELPVPYFRAVNYILIIDS</sequence>
<dbReference type="GO" id="GO:0005856">
    <property type="term" value="C:cytoskeleton"/>
    <property type="evidence" value="ECO:0007669"/>
    <property type="project" value="TreeGrafter"/>
</dbReference>
<dbReference type="GO" id="GO:0030866">
    <property type="term" value="P:cortical actin cytoskeleton organization"/>
    <property type="evidence" value="ECO:0007669"/>
    <property type="project" value="TreeGrafter"/>
</dbReference>
<evidence type="ECO:0000259" key="2">
    <source>
        <dbReference type="PROSITE" id="PS51444"/>
    </source>
</evidence>
<dbReference type="PANTHER" id="PTHR45920">
    <property type="entry name" value="FORMIN HOMOLOGY 2 DOMAIN CONTAINING, ISOFORM I"/>
    <property type="match status" value="1"/>
</dbReference>
<organism evidence="3">
    <name type="scientific">Oppiella nova</name>
    <dbReference type="NCBI Taxonomy" id="334625"/>
    <lineage>
        <taxon>Eukaryota</taxon>
        <taxon>Metazoa</taxon>
        <taxon>Ecdysozoa</taxon>
        <taxon>Arthropoda</taxon>
        <taxon>Chelicerata</taxon>
        <taxon>Arachnida</taxon>
        <taxon>Acari</taxon>
        <taxon>Acariformes</taxon>
        <taxon>Sarcoptiformes</taxon>
        <taxon>Oribatida</taxon>
        <taxon>Brachypylina</taxon>
        <taxon>Oppioidea</taxon>
        <taxon>Oppiidae</taxon>
        <taxon>Oppiella</taxon>
    </lineage>
</organism>
<dbReference type="PANTHER" id="PTHR45920:SF7">
    <property type="entry name" value="FORMIN-G"/>
    <property type="match status" value="1"/>
</dbReference>